<keyword evidence="1" id="KW-0472">Membrane</keyword>
<evidence type="ECO:0000256" key="1">
    <source>
        <dbReference type="SAM" id="Phobius"/>
    </source>
</evidence>
<feature type="transmembrane region" description="Helical" evidence="1">
    <location>
        <begin position="6"/>
        <end position="24"/>
    </location>
</feature>
<evidence type="ECO:0000313" key="2">
    <source>
        <dbReference type="EMBL" id="QHU11350.1"/>
    </source>
</evidence>
<organism evidence="2">
    <name type="scientific">viral metagenome</name>
    <dbReference type="NCBI Taxonomy" id="1070528"/>
    <lineage>
        <taxon>unclassified sequences</taxon>
        <taxon>metagenomes</taxon>
        <taxon>organismal metagenomes</taxon>
    </lineage>
</organism>
<keyword evidence="1" id="KW-1133">Transmembrane helix</keyword>
<keyword evidence="1" id="KW-0812">Transmembrane</keyword>
<proteinExistence type="predicted"/>
<reference evidence="2" key="1">
    <citation type="journal article" date="2020" name="Nature">
        <title>Giant virus diversity and host interactions through global metagenomics.</title>
        <authorList>
            <person name="Schulz F."/>
            <person name="Roux S."/>
            <person name="Paez-Espino D."/>
            <person name="Jungbluth S."/>
            <person name="Walsh D.A."/>
            <person name="Denef V.J."/>
            <person name="McMahon K.D."/>
            <person name="Konstantinidis K.T."/>
            <person name="Eloe-Fadrosh E.A."/>
            <person name="Kyrpides N.C."/>
            <person name="Woyke T."/>
        </authorList>
    </citation>
    <scope>NUCLEOTIDE SEQUENCE</scope>
    <source>
        <strain evidence="2">GVMAG-S-1101165-84</strain>
    </source>
</reference>
<sequence>MFKHFLLLPFLGGLTLGIVGIYLLKPEMTVLFKYPTPDNVGELTYRDKNKVCYKYNSKEVDCDARDIVPKNYPLN</sequence>
<dbReference type="AlphaFoldDB" id="A0A6C0K3H3"/>
<accession>A0A6C0K3H3</accession>
<name>A0A6C0K3H3_9ZZZZ</name>
<protein>
    <submittedName>
        <fullName evidence="2">Uncharacterized protein</fullName>
    </submittedName>
</protein>
<dbReference type="EMBL" id="MN740781">
    <property type="protein sequence ID" value="QHU11350.1"/>
    <property type="molecule type" value="Genomic_DNA"/>
</dbReference>